<evidence type="ECO:0000313" key="3">
    <source>
        <dbReference type="Proteomes" id="UP000321058"/>
    </source>
</evidence>
<accession>A0A512NB57</accession>
<dbReference type="PANTHER" id="PTHR43081">
    <property type="entry name" value="ADENYLATE CYCLASE, TERMINAL-DIFFERENTIATION SPECIFIC-RELATED"/>
    <property type="match status" value="1"/>
</dbReference>
<dbReference type="OrthoDB" id="7236479at2"/>
<evidence type="ECO:0008006" key="4">
    <source>
        <dbReference type="Google" id="ProtNLM"/>
    </source>
</evidence>
<dbReference type="GO" id="GO:0009975">
    <property type="term" value="F:cyclase activity"/>
    <property type="evidence" value="ECO:0007669"/>
    <property type="project" value="UniProtKB-ARBA"/>
</dbReference>
<feature type="region of interest" description="Disordered" evidence="1">
    <location>
        <begin position="620"/>
        <end position="639"/>
    </location>
</feature>
<evidence type="ECO:0000313" key="2">
    <source>
        <dbReference type="EMBL" id="GEP56181.1"/>
    </source>
</evidence>
<dbReference type="GO" id="GO:0016849">
    <property type="term" value="F:phosphorus-oxygen lyase activity"/>
    <property type="evidence" value="ECO:0007669"/>
    <property type="project" value="UniProtKB-ARBA"/>
</dbReference>
<comment type="caution">
    <text evidence="2">The sequence shown here is derived from an EMBL/GenBank/DDBJ whole genome shotgun (WGS) entry which is preliminary data.</text>
</comment>
<feature type="region of interest" description="Disordered" evidence="1">
    <location>
        <begin position="649"/>
        <end position="714"/>
    </location>
</feature>
<dbReference type="InterPro" id="IPR029787">
    <property type="entry name" value="Nucleotide_cyclase"/>
</dbReference>
<dbReference type="EMBL" id="BKAJ01000057">
    <property type="protein sequence ID" value="GEP56181.1"/>
    <property type="molecule type" value="Genomic_DNA"/>
</dbReference>
<feature type="compositionally biased region" description="Basic and acidic residues" evidence="1">
    <location>
        <begin position="652"/>
        <end position="663"/>
    </location>
</feature>
<dbReference type="InterPro" id="IPR011990">
    <property type="entry name" value="TPR-like_helical_dom_sf"/>
</dbReference>
<keyword evidence="3" id="KW-1185">Reference proteome</keyword>
<protein>
    <recommendedName>
        <fullName evidence="4">Guanylate cyclase domain-containing protein</fullName>
    </recommendedName>
</protein>
<dbReference type="PANTHER" id="PTHR43081:SF19">
    <property type="entry name" value="PH-SENSITIVE ADENYLATE CYCLASE RV1264"/>
    <property type="match status" value="1"/>
</dbReference>
<dbReference type="Gene3D" id="1.25.40.10">
    <property type="entry name" value="Tetratricopeptide repeat domain"/>
    <property type="match status" value="1"/>
</dbReference>
<feature type="compositionally biased region" description="Gly residues" evidence="1">
    <location>
        <begin position="620"/>
        <end position="629"/>
    </location>
</feature>
<evidence type="ECO:0000256" key="1">
    <source>
        <dbReference type="SAM" id="MobiDB-lite"/>
    </source>
</evidence>
<dbReference type="GO" id="GO:0008318">
    <property type="term" value="F:protein prenyltransferase activity"/>
    <property type="evidence" value="ECO:0007669"/>
    <property type="project" value="InterPro"/>
</dbReference>
<dbReference type="SUPFAM" id="SSF55073">
    <property type="entry name" value="Nucleotide cyclase"/>
    <property type="match status" value="1"/>
</dbReference>
<dbReference type="Proteomes" id="UP000321058">
    <property type="component" value="Unassembled WGS sequence"/>
</dbReference>
<proteinExistence type="predicted"/>
<dbReference type="Gene3D" id="3.40.50.10070">
    <property type="entry name" value="TolB, N-terminal domain"/>
    <property type="match status" value="1"/>
</dbReference>
<gene>
    <name evidence="2" type="ORF">RSO01_33470</name>
</gene>
<dbReference type="InterPro" id="IPR002088">
    <property type="entry name" value="Prenyl_trans_a"/>
</dbReference>
<name>A0A512NB57_9HYPH</name>
<dbReference type="PROSITE" id="PS51147">
    <property type="entry name" value="PFTA"/>
    <property type="match status" value="1"/>
</dbReference>
<reference evidence="2 3" key="1">
    <citation type="submission" date="2019-07" db="EMBL/GenBank/DDBJ databases">
        <title>Whole genome shotgun sequence of Reyranella soli NBRC 108950.</title>
        <authorList>
            <person name="Hosoyama A."/>
            <person name="Uohara A."/>
            <person name="Ohji S."/>
            <person name="Ichikawa N."/>
        </authorList>
    </citation>
    <scope>NUCLEOTIDE SEQUENCE [LARGE SCALE GENOMIC DNA]</scope>
    <source>
        <strain evidence="2 3">NBRC 108950</strain>
    </source>
</reference>
<dbReference type="Gene3D" id="3.30.70.1230">
    <property type="entry name" value="Nucleotide cyclase"/>
    <property type="match status" value="1"/>
</dbReference>
<organism evidence="2 3">
    <name type="scientific">Reyranella soli</name>
    <dbReference type="NCBI Taxonomy" id="1230389"/>
    <lineage>
        <taxon>Bacteria</taxon>
        <taxon>Pseudomonadati</taxon>
        <taxon>Pseudomonadota</taxon>
        <taxon>Alphaproteobacteria</taxon>
        <taxon>Hyphomicrobiales</taxon>
        <taxon>Reyranellaceae</taxon>
        <taxon>Reyranella</taxon>
    </lineage>
</organism>
<dbReference type="InterPro" id="IPR050697">
    <property type="entry name" value="Adenylyl/Guanylyl_Cyclase_3/4"/>
</dbReference>
<dbReference type="GO" id="GO:0006171">
    <property type="term" value="P:cAMP biosynthetic process"/>
    <property type="evidence" value="ECO:0007669"/>
    <property type="project" value="TreeGrafter"/>
</dbReference>
<dbReference type="AlphaFoldDB" id="A0A512NB57"/>
<sequence>MTEQRRLAAILVADVVGYSKLMGSDEAGTLAQLEALRTENIEPHIAKHAGRLFGDVVVQGDELMGDGVNVAARVEGIAEPGGVAITRAVHEQVRDKLDLGFVDKGAIELKNIRRPVQVFVMGGTKIDNQATASALPDKPSIAVLPFQNMSGEPEQEYFADGIVEDIITALSRNKGLFVIARNSSFTYRGKPVDVRQVGRNLGVRYVLEGSVRKAGNKVRLTGQLVEAATGTHVWADRFDGALDDIFDMQDRIASGVVVAMQPTLVQAEIERSRRKPTASLVAYDYYLRGRAQVAKYTREADDEAIALFRKAVELDPEWALPLAFAAECFKRRVEWGWSTDNPSDLAEAAKSARRAMGVDNSDPQALALAGSALMLTSPEEAANLLDRAIASDPNHFSAWNWRGWVALVLGENDAARYFESALRLSPAFPGRYWSAWWRSVVTLDPTSIRQSPALRAVARGQDGAGRQVVHRDALTAKLARQIPCPVELRCLGPGIDHHLRMWADLLHAADRHDATPAASTHGRNQGLQQFQRAAQVDRDLPVEPLARDGLVRLGQLDGGVQHQDIDRRPGRDRRGQTVPRIIQGKVLAERARRAAALLDLPHHVVGVGCFLGGAGMMDGQPGSGTGQGESDGAADFAAGPCYQSRSVGQAKTVEHIRQHELSRQTKASNPAERALSNSGRQVSESPKRGRGLSGKMATMSHHGNGGTNVSIERA</sequence>
<feature type="compositionally biased region" description="Polar residues" evidence="1">
    <location>
        <begin position="675"/>
        <end position="684"/>
    </location>
</feature>
<dbReference type="SUPFAM" id="SSF48452">
    <property type="entry name" value="TPR-like"/>
    <property type="match status" value="1"/>
</dbReference>